<dbReference type="GO" id="GO:0010181">
    <property type="term" value="F:FMN binding"/>
    <property type="evidence" value="ECO:0007669"/>
    <property type="project" value="InterPro"/>
</dbReference>
<dbReference type="Pfam" id="PF00724">
    <property type="entry name" value="Oxidored_FMN"/>
    <property type="match status" value="1"/>
</dbReference>
<dbReference type="EMBL" id="WRXO01000009">
    <property type="protein sequence ID" value="MVT43927.1"/>
    <property type="molecule type" value="Genomic_DNA"/>
</dbReference>
<evidence type="ECO:0000313" key="3">
    <source>
        <dbReference type="Proteomes" id="UP000468388"/>
    </source>
</evidence>
<keyword evidence="3" id="KW-1185">Reference proteome</keyword>
<dbReference type="OrthoDB" id="9772736at2"/>
<dbReference type="RefSeq" id="WP_157302735.1">
    <property type="nucleotide sequence ID" value="NZ_BAAAZB010000001.1"/>
</dbReference>
<dbReference type="InterPro" id="IPR001155">
    <property type="entry name" value="OxRdtase_FMN_N"/>
</dbReference>
<dbReference type="PANTHER" id="PTHR22893">
    <property type="entry name" value="NADH OXIDOREDUCTASE-RELATED"/>
    <property type="match status" value="1"/>
</dbReference>
<gene>
    <name evidence="2" type="ORF">GO495_25250</name>
</gene>
<dbReference type="Gene3D" id="3.20.20.70">
    <property type="entry name" value="Aldolase class I"/>
    <property type="match status" value="1"/>
</dbReference>
<proteinExistence type="predicted"/>
<dbReference type="GO" id="GO:0016491">
    <property type="term" value="F:oxidoreductase activity"/>
    <property type="evidence" value="ECO:0007669"/>
    <property type="project" value="InterPro"/>
</dbReference>
<organism evidence="2 3">
    <name type="scientific">Chitinophaga oryziterrae</name>
    <dbReference type="NCBI Taxonomy" id="1031224"/>
    <lineage>
        <taxon>Bacteria</taxon>
        <taxon>Pseudomonadati</taxon>
        <taxon>Bacteroidota</taxon>
        <taxon>Chitinophagia</taxon>
        <taxon>Chitinophagales</taxon>
        <taxon>Chitinophagaceae</taxon>
        <taxon>Chitinophaga</taxon>
    </lineage>
</organism>
<sequence length="337" mass="36733">MYPTLLSSATIGKYALSNKVVMSPTIIKRRTTSGIPDDAMVEYYSMRAGAGLIIAEGSGLSENGMGHAHMPGIYSKEQIAGWKRVTSAVHAKGGKIFLQIMHTGRISHPANMPARTEILAPSAVMAKGEIWTDLHGWQPHPTPRAMTTKEVEQMVKLYVKAATQAIAAGFDGVELHAANGYLMDQFLHPEVNKRTDKYGGSISNRVRFILEVVAAVSNSIGRDKTGIRLSPYSQINDLKHHGEIDATYEYLADALDVYSPSYIHLVEGETNIPAMLLAGIRSRFRGTLILNGNFDAVQAERTVQSGLADLVAFENPCETAPGVLTQAGIRKYENCFN</sequence>
<dbReference type="PANTHER" id="PTHR22893:SF91">
    <property type="entry name" value="NADPH DEHYDROGENASE 2-RELATED"/>
    <property type="match status" value="1"/>
</dbReference>
<accession>A0A6N8JFG1</accession>
<evidence type="ECO:0000313" key="2">
    <source>
        <dbReference type="EMBL" id="MVT43927.1"/>
    </source>
</evidence>
<comment type="caution">
    <text evidence="2">The sequence shown here is derived from an EMBL/GenBank/DDBJ whole genome shotgun (WGS) entry which is preliminary data.</text>
</comment>
<dbReference type="InterPro" id="IPR045247">
    <property type="entry name" value="Oye-like"/>
</dbReference>
<dbReference type="InterPro" id="IPR013785">
    <property type="entry name" value="Aldolase_TIM"/>
</dbReference>
<dbReference type="Proteomes" id="UP000468388">
    <property type="component" value="Unassembled WGS sequence"/>
</dbReference>
<dbReference type="CDD" id="cd02933">
    <property type="entry name" value="OYE_like_FMN"/>
    <property type="match status" value="1"/>
</dbReference>
<name>A0A6N8JFG1_9BACT</name>
<reference evidence="2 3" key="1">
    <citation type="submission" date="2019-12" db="EMBL/GenBank/DDBJ databases">
        <title>The draft genomic sequence of strain Chitinophaga oryziterrae JCM 16595.</title>
        <authorList>
            <person name="Zhang X."/>
        </authorList>
    </citation>
    <scope>NUCLEOTIDE SEQUENCE [LARGE SCALE GENOMIC DNA]</scope>
    <source>
        <strain evidence="2 3">JCM 16595</strain>
    </source>
</reference>
<protein>
    <submittedName>
        <fullName evidence="2">Alkene reductase</fullName>
    </submittedName>
</protein>
<feature type="domain" description="NADH:flavin oxidoreductase/NADH oxidase N-terminal" evidence="1">
    <location>
        <begin position="10"/>
        <end position="313"/>
    </location>
</feature>
<dbReference type="SUPFAM" id="SSF51395">
    <property type="entry name" value="FMN-linked oxidoreductases"/>
    <property type="match status" value="1"/>
</dbReference>
<evidence type="ECO:0000259" key="1">
    <source>
        <dbReference type="Pfam" id="PF00724"/>
    </source>
</evidence>
<dbReference type="AlphaFoldDB" id="A0A6N8JFG1"/>